<comment type="caution">
    <text evidence="2">The sequence shown here is derived from an EMBL/GenBank/DDBJ whole genome shotgun (WGS) entry which is preliminary data.</text>
</comment>
<evidence type="ECO:0000313" key="2">
    <source>
        <dbReference type="EMBL" id="KAK3092695.1"/>
    </source>
</evidence>
<dbReference type="PANTHER" id="PTHR33332">
    <property type="entry name" value="REVERSE TRANSCRIPTASE DOMAIN-CONTAINING PROTEIN"/>
    <property type="match status" value="1"/>
</dbReference>
<dbReference type="EMBL" id="VSWD01000009">
    <property type="protein sequence ID" value="KAK3092695.1"/>
    <property type="molecule type" value="Genomic_DNA"/>
</dbReference>
<gene>
    <name evidence="2" type="ORF">FSP39_005958</name>
</gene>
<accession>A0AA89BSI8</accession>
<dbReference type="Proteomes" id="UP001186944">
    <property type="component" value="Unassembled WGS sequence"/>
</dbReference>
<dbReference type="InterPro" id="IPR043502">
    <property type="entry name" value="DNA/RNA_pol_sf"/>
</dbReference>
<protein>
    <recommendedName>
        <fullName evidence="1">Reverse transcriptase domain-containing protein</fullName>
    </recommendedName>
</protein>
<dbReference type="PROSITE" id="PS50878">
    <property type="entry name" value="RT_POL"/>
    <property type="match status" value="1"/>
</dbReference>
<dbReference type="InterPro" id="IPR000477">
    <property type="entry name" value="RT_dom"/>
</dbReference>
<reference evidence="2" key="1">
    <citation type="submission" date="2019-08" db="EMBL/GenBank/DDBJ databases">
        <title>The improved chromosome-level genome for the pearl oyster Pinctada fucata martensii using PacBio sequencing and Hi-C.</title>
        <authorList>
            <person name="Zheng Z."/>
        </authorList>
    </citation>
    <scope>NUCLEOTIDE SEQUENCE</scope>
    <source>
        <strain evidence="2">ZZ-2019</strain>
        <tissue evidence="2">Adductor muscle</tissue>
    </source>
</reference>
<feature type="domain" description="Reverse transcriptase" evidence="1">
    <location>
        <begin position="1"/>
        <end position="216"/>
    </location>
</feature>
<dbReference type="Pfam" id="PF00078">
    <property type="entry name" value="RVT_1"/>
    <property type="match status" value="1"/>
</dbReference>
<evidence type="ECO:0000259" key="1">
    <source>
        <dbReference type="PROSITE" id="PS50878"/>
    </source>
</evidence>
<dbReference type="CDD" id="cd01650">
    <property type="entry name" value="RT_nLTR_like"/>
    <property type="match status" value="1"/>
</dbReference>
<keyword evidence="3" id="KW-1185">Reference proteome</keyword>
<evidence type="ECO:0000313" key="3">
    <source>
        <dbReference type="Proteomes" id="UP001186944"/>
    </source>
</evidence>
<dbReference type="AlphaFoldDB" id="A0AA89BSI8"/>
<sequence length="404" mass="46511">MRHCDNHNVLTDAQHGFRKRRSCETQLVITLQDLASNIDHKGQTDIILLDFSKAFDKVPHQRLLRKLQHCGVRGHTHKWILDFIRGREQRVVLGGCSSRIAPVTSGVPQGSVLGPLLFLLFINDLPNYISNHSTVRLFADDCILYRDIRSSTDASLLQEDLDCLQRWEQDWLMEFHPHKCQVIHVTTKRAPIRVPYNIHGHQLEEVESAKYLGLTIHHKLDWNTHIGSTCKKANSTRAFLQRNISKCPTKIKALCYTTLVRPVMEYGSIIWDPHTAYNIRQLEMVQRRSARFVMGDYHTTSSVSSMMTALHWQTLQERRAQAKMTMMYRIVNNLVDIPSSQLTPTAVSIRGHSQRYLVPYARTSIYQYSFFPDSIRKWNSLPKTVVASSSIDAFKGALQPTHQK</sequence>
<organism evidence="2 3">
    <name type="scientific">Pinctada imbricata</name>
    <name type="common">Atlantic pearl-oyster</name>
    <name type="synonym">Pinctada martensii</name>
    <dbReference type="NCBI Taxonomy" id="66713"/>
    <lineage>
        <taxon>Eukaryota</taxon>
        <taxon>Metazoa</taxon>
        <taxon>Spiralia</taxon>
        <taxon>Lophotrochozoa</taxon>
        <taxon>Mollusca</taxon>
        <taxon>Bivalvia</taxon>
        <taxon>Autobranchia</taxon>
        <taxon>Pteriomorphia</taxon>
        <taxon>Pterioida</taxon>
        <taxon>Pterioidea</taxon>
        <taxon>Pteriidae</taxon>
        <taxon>Pinctada</taxon>
    </lineage>
</organism>
<proteinExistence type="predicted"/>
<name>A0AA89BSI8_PINIB</name>
<dbReference type="SUPFAM" id="SSF56672">
    <property type="entry name" value="DNA/RNA polymerases"/>
    <property type="match status" value="1"/>
</dbReference>